<gene>
    <name evidence="1" type="ORF">METZ01_LOCUS210542</name>
</gene>
<proteinExistence type="predicted"/>
<name>A0A382F3U4_9ZZZZ</name>
<dbReference type="PROSITE" id="PS51257">
    <property type="entry name" value="PROKAR_LIPOPROTEIN"/>
    <property type="match status" value="1"/>
</dbReference>
<evidence type="ECO:0000313" key="1">
    <source>
        <dbReference type="EMBL" id="SVB57688.1"/>
    </source>
</evidence>
<dbReference type="EMBL" id="UINC01047870">
    <property type="protein sequence ID" value="SVB57688.1"/>
    <property type="molecule type" value="Genomic_DNA"/>
</dbReference>
<dbReference type="AlphaFoldDB" id="A0A382F3U4"/>
<feature type="non-terminal residue" evidence="1">
    <location>
        <position position="464"/>
    </location>
</feature>
<organism evidence="1">
    <name type="scientific">marine metagenome</name>
    <dbReference type="NCBI Taxonomy" id="408172"/>
    <lineage>
        <taxon>unclassified sequences</taxon>
        <taxon>metagenomes</taxon>
        <taxon>ecological metagenomes</taxon>
    </lineage>
</organism>
<sequence>MKFIKKYILFGFVTLFIISCSDDSLNLQDSGTKENLIESANTEGYNEERNLYFGDTHVHTKYSFDAYIFGTTATPDDAYNFAQGGAIKHPLGFDMQLSEPLDFYAVTDHGFFLGLFEKLADTSHPASSLPGAGPYHDINAPGNTGIDSISRRRNAFANFFWLSTFGNQFSQWRAKRVKNNIALSMPMFDYDVHKTAWKDIAESAERNNKPGKFTTFIGYEFTTNSGLIEGGNLHRNVLFETSEYPKRPWTRIDSINPEDLWSWMDQLRELGLDSIAIPHNSNGSNGRMFETKAWDGSLVDKEYADFRMRNEPIVENTQVKGTSDTHPLLSPDDEWADFEIFPYRIGRGKTYSDPNGGYVRQAYKRGLGLQWEDRGNPYKFGVIGSSDTHTAAGAFVESDFYAKVGVLDGLPALRGTVPITGQEYMELSQGEDNSNNFIEKEQGRYVDTYYSLWSASGLAAVWAE</sequence>
<dbReference type="InterPro" id="IPR022028">
    <property type="entry name" value="DUF3604"/>
</dbReference>
<dbReference type="Gene3D" id="3.20.20.140">
    <property type="entry name" value="Metal-dependent hydrolases"/>
    <property type="match status" value="1"/>
</dbReference>
<accession>A0A382F3U4</accession>
<evidence type="ECO:0008006" key="2">
    <source>
        <dbReference type="Google" id="ProtNLM"/>
    </source>
</evidence>
<reference evidence="1" key="1">
    <citation type="submission" date="2018-05" db="EMBL/GenBank/DDBJ databases">
        <authorList>
            <person name="Lanie J.A."/>
            <person name="Ng W.-L."/>
            <person name="Kazmierczak K.M."/>
            <person name="Andrzejewski T.M."/>
            <person name="Davidsen T.M."/>
            <person name="Wayne K.J."/>
            <person name="Tettelin H."/>
            <person name="Glass J.I."/>
            <person name="Rusch D."/>
            <person name="Podicherti R."/>
            <person name="Tsui H.-C.T."/>
            <person name="Winkler M.E."/>
        </authorList>
    </citation>
    <scope>NUCLEOTIDE SEQUENCE</scope>
</reference>
<dbReference type="Pfam" id="PF12228">
    <property type="entry name" value="DUF3604"/>
    <property type="match status" value="1"/>
</dbReference>
<protein>
    <recommendedName>
        <fullName evidence="2">DUF3604 domain-containing protein</fullName>
    </recommendedName>
</protein>